<dbReference type="Proteomes" id="UP000228775">
    <property type="component" value="Unassembled WGS sequence"/>
</dbReference>
<sequence>MKKYFWPIVMFAFIFGLSAAIFLMPTKESLENSKDVSLAVADKISLDDPEPYIPGLEEIPNVTIHHTDGVEIPKWCFFPVPNESGWYCNVASQVAPNGEMNWGTRRLTLYKSLGRENGDRVFLESISLEIELNRRNTCESPSLT</sequence>
<accession>A0A2M7AWE2</accession>
<protein>
    <submittedName>
        <fullName evidence="2">Uncharacterized protein</fullName>
    </submittedName>
</protein>
<dbReference type="EMBL" id="PEVY01000070">
    <property type="protein sequence ID" value="PIU74955.1"/>
    <property type="molecule type" value="Genomic_DNA"/>
</dbReference>
<evidence type="ECO:0000256" key="1">
    <source>
        <dbReference type="SAM" id="Phobius"/>
    </source>
</evidence>
<feature type="transmembrane region" description="Helical" evidence="1">
    <location>
        <begin position="6"/>
        <end position="24"/>
    </location>
</feature>
<keyword evidence="1" id="KW-0812">Transmembrane</keyword>
<evidence type="ECO:0000313" key="2">
    <source>
        <dbReference type="EMBL" id="PIU74955.1"/>
    </source>
</evidence>
<proteinExistence type="predicted"/>
<keyword evidence="1" id="KW-0472">Membrane</keyword>
<reference evidence="3" key="1">
    <citation type="submission" date="2017-09" db="EMBL/GenBank/DDBJ databases">
        <title>Depth-based differentiation of microbial function through sediment-hosted aquifers and enrichment of novel symbionts in the deep terrestrial subsurface.</title>
        <authorList>
            <person name="Probst A.J."/>
            <person name="Ladd B."/>
            <person name="Jarett J.K."/>
            <person name="Geller-Mcgrath D.E."/>
            <person name="Sieber C.M.K."/>
            <person name="Emerson J.B."/>
            <person name="Anantharaman K."/>
            <person name="Thomas B.C."/>
            <person name="Malmstrom R."/>
            <person name="Stieglmeier M."/>
            <person name="Klingl A."/>
            <person name="Woyke T."/>
            <person name="Ryan C.M."/>
            <person name="Banfield J.F."/>
        </authorList>
    </citation>
    <scope>NUCLEOTIDE SEQUENCE [LARGE SCALE GENOMIC DNA]</scope>
</reference>
<comment type="caution">
    <text evidence="2">The sequence shown here is derived from an EMBL/GenBank/DDBJ whole genome shotgun (WGS) entry which is preliminary data.</text>
</comment>
<organism evidence="2 3">
    <name type="scientific">Candidatus Portnoybacteria bacterium CG06_land_8_20_14_3_00_39_12</name>
    <dbReference type="NCBI Taxonomy" id="1974809"/>
    <lineage>
        <taxon>Bacteria</taxon>
        <taxon>Candidatus Portnoyibacteriota</taxon>
    </lineage>
</organism>
<evidence type="ECO:0000313" key="3">
    <source>
        <dbReference type="Proteomes" id="UP000228775"/>
    </source>
</evidence>
<gene>
    <name evidence="2" type="ORF">COS76_03400</name>
</gene>
<keyword evidence="1" id="KW-1133">Transmembrane helix</keyword>
<name>A0A2M7AWE2_9BACT</name>
<dbReference type="AlphaFoldDB" id="A0A2M7AWE2"/>